<reference evidence="1 2" key="1">
    <citation type="journal article" date="2021" name="Sci. Rep.">
        <title>The distribution of antibiotic resistance genes in chicken gut microbiota commensals.</title>
        <authorList>
            <person name="Juricova H."/>
            <person name="Matiasovicova J."/>
            <person name="Kubasova T."/>
            <person name="Cejkova D."/>
            <person name="Rychlik I."/>
        </authorList>
    </citation>
    <scope>NUCLEOTIDE SEQUENCE [LARGE SCALE GENOMIC DNA]</scope>
    <source>
        <strain evidence="1 2">An829</strain>
    </source>
</reference>
<gene>
    <name evidence="1" type="ORF">H6A60_08350</name>
</gene>
<name>A0ABS2DT14_9BURK</name>
<proteinExistence type="predicted"/>
<protein>
    <submittedName>
        <fullName evidence="1">Uncharacterized protein</fullName>
    </submittedName>
</protein>
<accession>A0ABS2DT14</accession>
<dbReference type="Proteomes" id="UP000715095">
    <property type="component" value="Unassembled WGS sequence"/>
</dbReference>
<dbReference type="RefSeq" id="WP_205103371.1">
    <property type="nucleotide sequence ID" value="NZ_JACJJC010000012.1"/>
</dbReference>
<keyword evidence="2" id="KW-1185">Reference proteome</keyword>
<evidence type="ECO:0000313" key="1">
    <source>
        <dbReference type="EMBL" id="MBM6704490.1"/>
    </source>
</evidence>
<organism evidence="1 2">
    <name type="scientific">Sutterella massiliensis</name>
    <dbReference type="NCBI Taxonomy" id="1816689"/>
    <lineage>
        <taxon>Bacteria</taxon>
        <taxon>Pseudomonadati</taxon>
        <taxon>Pseudomonadota</taxon>
        <taxon>Betaproteobacteria</taxon>
        <taxon>Burkholderiales</taxon>
        <taxon>Sutterellaceae</taxon>
        <taxon>Sutterella</taxon>
    </lineage>
</organism>
<sequence>MTNSVERSDFFSAEDFDAALLCQERYCCVQAAPDGVYEIPLVLSDIADAADSDLPLPLPYRRLNADVLEYIEDAAVDLPKRAAARIVVYLPIGKIAPGLESRLNAYLGLYRRLRIDKVKRLERRALNDVLKALLWGVVFMLCCQIVRYFADFPSLPTVTSTISEGMLVLGWVALWNPYDRLLFAWSPEVRRRRLLERIASFPLVLRPLTGTAASRLAVKTPESGR</sequence>
<evidence type="ECO:0000313" key="2">
    <source>
        <dbReference type="Proteomes" id="UP000715095"/>
    </source>
</evidence>
<dbReference type="EMBL" id="JACJJC010000012">
    <property type="protein sequence ID" value="MBM6704490.1"/>
    <property type="molecule type" value="Genomic_DNA"/>
</dbReference>
<comment type="caution">
    <text evidence="1">The sequence shown here is derived from an EMBL/GenBank/DDBJ whole genome shotgun (WGS) entry which is preliminary data.</text>
</comment>